<gene>
    <name evidence="1" type="ORF">AOZ06_04765</name>
</gene>
<dbReference type="KEGG" id="kphy:AOZ06_04765"/>
<dbReference type="Proteomes" id="UP000063699">
    <property type="component" value="Chromosome"/>
</dbReference>
<name>A0A0N9HSZ5_9PSEU</name>
<protein>
    <submittedName>
        <fullName evidence="1">Uncharacterized protein</fullName>
    </submittedName>
</protein>
<dbReference type="AlphaFoldDB" id="A0A0N9HSZ5"/>
<proteinExistence type="predicted"/>
<reference evidence="1 2" key="1">
    <citation type="submission" date="2015-07" db="EMBL/GenBank/DDBJ databases">
        <title>Genome sequencing of Kibdelosporangium phytohabitans.</title>
        <authorList>
            <person name="Qin S."/>
            <person name="Xing K."/>
        </authorList>
    </citation>
    <scope>NUCLEOTIDE SEQUENCE [LARGE SCALE GENOMIC DNA]</scope>
    <source>
        <strain evidence="1 2">KLBMP1111</strain>
    </source>
</reference>
<evidence type="ECO:0000313" key="2">
    <source>
        <dbReference type="Proteomes" id="UP000063699"/>
    </source>
</evidence>
<evidence type="ECO:0000313" key="1">
    <source>
        <dbReference type="EMBL" id="ALG06326.1"/>
    </source>
</evidence>
<organism evidence="1 2">
    <name type="scientific">Kibdelosporangium phytohabitans</name>
    <dbReference type="NCBI Taxonomy" id="860235"/>
    <lineage>
        <taxon>Bacteria</taxon>
        <taxon>Bacillati</taxon>
        <taxon>Actinomycetota</taxon>
        <taxon>Actinomycetes</taxon>
        <taxon>Pseudonocardiales</taxon>
        <taxon>Pseudonocardiaceae</taxon>
        <taxon>Kibdelosporangium</taxon>
    </lineage>
</organism>
<sequence length="137" mass="15347">MVGDPRIDCLREITGTDIWVGDDSVFSHPRNQLATLFYTMLLKDITTGDYAASDDDRNHIRELLAHKDFVPVIHGPCLVIGVNHHGDTAPLSENFRHWFEKFLNRVSTERNPVIRRALAAATGVPPALVDNIITFDA</sequence>
<keyword evidence="2" id="KW-1185">Reference proteome</keyword>
<dbReference type="EMBL" id="CP012752">
    <property type="protein sequence ID" value="ALG06326.1"/>
    <property type="molecule type" value="Genomic_DNA"/>
</dbReference>
<accession>A0A0N9HSZ5</accession>